<sequence length="66" mass="7576">MLQSAPIGKGPFGADVTINWCGKPEESLRPNWNRFTVEYWFTVECYMSLRASSVAFLEITEQVELM</sequence>
<dbReference type="EMBL" id="MTKT01003224">
    <property type="protein sequence ID" value="OWM75829.1"/>
    <property type="molecule type" value="Genomic_DNA"/>
</dbReference>
<dbReference type="Proteomes" id="UP000197138">
    <property type="component" value="Unassembled WGS sequence"/>
</dbReference>
<protein>
    <submittedName>
        <fullName evidence="1">Uncharacterized protein</fullName>
    </submittedName>
</protein>
<name>A0A218WTJ5_PUNGR</name>
<reference evidence="2" key="1">
    <citation type="journal article" date="2017" name="Plant J.">
        <title>The pomegranate (Punica granatum L.) genome and the genomics of punicalagin biosynthesis.</title>
        <authorList>
            <person name="Qin G."/>
            <person name="Xu C."/>
            <person name="Ming R."/>
            <person name="Tang H."/>
            <person name="Guyot R."/>
            <person name="Kramer E.M."/>
            <person name="Hu Y."/>
            <person name="Yi X."/>
            <person name="Qi Y."/>
            <person name="Xu X."/>
            <person name="Gao Z."/>
            <person name="Pan H."/>
            <person name="Jian J."/>
            <person name="Tian Y."/>
            <person name="Yue Z."/>
            <person name="Xu Y."/>
        </authorList>
    </citation>
    <scope>NUCLEOTIDE SEQUENCE [LARGE SCALE GENOMIC DNA]</scope>
    <source>
        <strain evidence="2">cv. Dabenzi</strain>
    </source>
</reference>
<proteinExistence type="predicted"/>
<dbReference type="AlphaFoldDB" id="A0A218WTJ5"/>
<accession>A0A218WTJ5</accession>
<organism evidence="1 2">
    <name type="scientific">Punica granatum</name>
    <name type="common">Pomegranate</name>
    <dbReference type="NCBI Taxonomy" id="22663"/>
    <lineage>
        <taxon>Eukaryota</taxon>
        <taxon>Viridiplantae</taxon>
        <taxon>Streptophyta</taxon>
        <taxon>Embryophyta</taxon>
        <taxon>Tracheophyta</taxon>
        <taxon>Spermatophyta</taxon>
        <taxon>Magnoliopsida</taxon>
        <taxon>eudicotyledons</taxon>
        <taxon>Gunneridae</taxon>
        <taxon>Pentapetalae</taxon>
        <taxon>rosids</taxon>
        <taxon>malvids</taxon>
        <taxon>Myrtales</taxon>
        <taxon>Lythraceae</taxon>
        <taxon>Punica</taxon>
    </lineage>
</organism>
<evidence type="ECO:0000313" key="1">
    <source>
        <dbReference type="EMBL" id="OWM75829.1"/>
    </source>
</evidence>
<evidence type="ECO:0000313" key="2">
    <source>
        <dbReference type="Proteomes" id="UP000197138"/>
    </source>
</evidence>
<comment type="caution">
    <text evidence="1">The sequence shown here is derived from an EMBL/GenBank/DDBJ whole genome shotgun (WGS) entry which is preliminary data.</text>
</comment>
<gene>
    <name evidence="1" type="ORF">CDL15_Pgr009473</name>
</gene>